<dbReference type="InterPro" id="IPR006059">
    <property type="entry name" value="SBP"/>
</dbReference>
<dbReference type="SUPFAM" id="SSF53850">
    <property type="entry name" value="Periplasmic binding protein-like II"/>
    <property type="match status" value="1"/>
</dbReference>
<gene>
    <name evidence="3" type="ORF">BJ969_003371</name>
</gene>
<keyword evidence="2" id="KW-0813">Transport</keyword>
<protein>
    <submittedName>
        <fullName evidence="3">Alpha-glucoside transport system substrate-binding protein</fullName>
    </submittedName>
</protein>
<dbReference type="Gene3D" id="3.40.190.10">
    <property type="entry name" value="Periplasmic binding protein-like II"/>
    <property type="match status" value="2"/>
</dbReference>
<dbReference type="PANTHER" id="PTHR43649">
    <property type="entry name" value="ARABINOSE-BINDING PROTEIN-RELATED"/>
    <property type="match status" value="1"/>
</dbReference>
<accession>A0A840NJD0</accession>
<comment type="similarity">
    <text evidence="1">Belongs to the bacterial solute-binding protein 1 family.</text>
</comment>
<evidence type="ECO:0000313" key="4">
    <source>
        <dbReference type="Proteomes" id="UP000580474"/>
    </source>
</evidence>
<dbReference type="Proteomes" id="UP000580474">
    <property type="component" value="Unassembled WGS sequence"/>
</dbReference>
<proteinExistence type="inferred from homology"/>
<organism evidence="3 4">
    <name type="scientific">Saccharopolyspora gloriosae</name>
    <dbReference type="NCBI Taxonomy" id="455344"/>
    <lineage>
        <taxon>Bacteria</taxon>
        <taxon>Bacillati</taxon>
        <taxon>Actinomycetota</taxon>
        <taxon>Actinomycetes</taxon>
        <taxon>Pseudonocardiales</taxon>
        <taxon>Pseudonocardiaceae</taxon>
        <taxon>Saccharopolyspora</taxon>
    </lineage>
</organism>
<comment type="caution">
    <text evidence="3">The sequence shown here is derived from an EMBL/GenBank/DDBJ whole genome shotgun (WGS) entry which is preliminary data.</text>
</comment>
<dbReference type="InterPro" id="IPR050490">
    <property type="entry name" value="Bact_solute-bd_prot1"/>
</dbReference>
<evidence type="ECO:0000256" key="1">
    <source>
        <dbReference type="ARBA" id="ARBA00008520"/>
    </source>
</evidence>
<dbReference type="Pfam" id="PF01547">
    <property type="entry name" value="SBP_bac_1"/>
    <property type="match status" value="1"/>
</dbReference>
<dbReference type="AlphaFoldDB" id="A0A840NJD0"/>
<evidence type="ECO:0000313" key="3">
    <source>
        <dbReference type="EMBL" id="MBB5070283.1"/>
    </source>
</evidence>
<evidence type="ECO:0000256" key="2">
    <source>
        <dbReference type="ARBA" id="ARBA00022448"/>
    </source>
</evidence>
<name>A0A840NJD0_9PSEU</name>
<keyword evidence="4" id="KW-1185">Reference proteome</keyword>
<reference evidence="3 4" key="1">
    <citation type="submission" date="2020-08" db="EMBL/GenBank/DDBJ databases">
        <title>Sequencing the genomes of 1000 actinobacteria strains.</title>
        <authorList>
            <person name="Klenk H.-P."/>
        </authorList>
    </citation>
    <scope>NUCLEOTIDE SEQUENCE [LARGE SCALE GENOMIC DNA]</scope>
    <source>
        <strain evidence="3 4">DSM 45582</strain>
    </source>
</reference>
<dbReference type="EMBL" id="JACHIV010000001">
    <property type="protein sequence ID" value="MBB5070283.1"/>
    <property type="molecule type" value="Genomic_DNA"/>
</dbReference>
<dbReference type="RefSeq" id="WP_184479836.1">
    <property type="nucleotide sequence ID" value="NZ_JACHIV010000001.1"/>
</dbReference>
<sequence length="427" mass="46487">MRRTARAAVCCSVLVVLLAVLGGCRIPGTAGSVTVLGPWTGREQAEFTRALDEFTAQTGIRVDFQGTRALGEVLSSGLRDGTPPDVAVLPSIGDLPRYGDRLEPLDDVLDRGWTAEHSRQWQDLARVGGGPIRAVPVHVNLKSMIWFPPGVPPPSDAAELDELSRSLRESGMAPWCVGMSASATSGWPGTDWIEDLLLRQSGPEVYRQWIAGELPWTSPQVRQAWETWQRFAGSGQVRGGRIAALLTEFQDASRPMSADPPQCLLEHQGSFMAGVHAARGEPEADFARFPGFTPEHPDSAGTWEVSADVAGMFRDTPQARELIRFLVSRRAQEIWAAGEAFSANSAVPADAYRTPSGRRIAAVLTDGRDRLCLDGSDLMPSPMRDAFQRAVLEHLSDPTRLDALLHALDRIRAQLPKHQFTDRACGG</sequence>
<dbReference type="PROSITE" id="PS51257">
    <property type="entry name" value="PROKAR_LIPOPROTEIN"/>
    <property type="match status" value="1"/>
</dbReference>
<dbReference type="PANTHER" id="PTHR43649:SF29">
    <property type="entry name" value="OSMOPROTECTIVE COMPOUNDS-BINDING PROTEIN GGTB"/>
    <property type="match status" value="1"/>
</dbReference>